<dbReference type="EMBL" id="JAFBDQ010000002">
    <property type="protein sequence ID" value="MBM7555629.1"/>
    <property type="molecule type" value="Genomic_DNA"/>
</dbReference>
<dbReference type="SUPFAM" id="SSF52935">
    <property type="entry name" value="PK C-terminal domain-like"/>
    <property type="match status" value="1"/>
</dbReference>
<dbReference type="InterPro" id="IPR008279">
    <property type="entry name" value="PEP-util_enz_mobile_dom"/>
</dbReference>
<evidence type="ECO:0000256" key="14">
    <source>
        <dbReference type="ARBA" id="ARBA00022958"/>
    </source>
</evidence>
<evidence type="ECO:0000256" key="7">
    <source>
        <dbReference type="ARBA" id="ARBA00018587"/>
    </source>
</evidence>
<dbReference type="InterPro" id="IPR015806">
    <property type="entry name" value="Pyrv_Knase_insert_dom_sf"/>
</dbReference>
<evidence type="ECO:0000256" key="18">
    <source>
        <dbReference type="RuleBase" id="RU000504"/>
    </source>
</evidence>
<dbReference type="EC" id="2.7.1.40" evidence="6 17"/>
<evidence type="ECO:0000256" key="3">
    <source>
        <dbReference type="ARBA" id="ARBA00004997"/>
    </source>
</evidence>
<dbReference type="GO" id="GO:0004743">
    <property type="term" value="F:pyruvate kinase activity"/>
    <property type="evidence" value="ECO:0007669"/>
    <property type="project" value="UniProtKB-UniRule"/>
</dbReference>
<evidence type="ECO:0000256" key="2">
    <source>
        <dbReference type="ARBA" id="ARBA00001958"/>
    </source>
</evidence>
<keyword evidence="14" id="KW-0630">Potassium</keyword>
<dbReference type="NCBIfam" id="NF004978">
    <property type="entry name" value="PRK06354.1"/>
    <property type="match status" value="1"/>
</dbReference>
<evidence type="ECO:0000256" key="6">
    <source>
        <dbReference type="ARBA" id="ARBA00012142"/>
    </source>
</evidence>
<protein>
    <recommendedName>
        <fullName evidence="7 17">Pyruvate kinase</fullName>
        <ecNumber evidence="6 17">2.7.1.40</ecNumber>
    </recommendedName>
</protein>
<dbReference type="InterPro" id="IPR018209">
    <property type="entry name" value="Pyrv_Knase_AS"/>
</dbReference>
<evidence type="ECO:0000313" key="22">
    <source>
        <dbReference type="EMBL" id="MBM7555629.1"/>
    </source>
</evidence>
<dbReference type="PANTHER" id="PTHR11817">
    <property type="entry name" value="PYRUVATE KINASE"/>
    <property type="match status" value="1"/>
</dbReference>
<gene>
    <name evidence="22" type="ORF">JOC47_000454</name>
</gene>
<proteinExistence type="inferred from homology"/>
<evidence type="ECO:0000256" key="13">
    <source>
        <dbReference type="ARBA" id="ARBA00022842"/>
    </source>
</evidence>
<dbReference type="InterPro" id="IPR040442">
    <property type="entry name" value="Pyrv_kinase-like_dom_sf"/>
</dbReference>
<dbReference type="Gene3D" id="3.50.30.10">
    <property type="entry name" value="Phosphohistidine domain"/>
    <property type="match status" value="1"/>
</dbReference>
<dbReference type="InterPro" id="IPR015795">
    <property type="entry name" value="Pyrv_Knase_C"/>
</dbReference>
<organism evidence="22 23">
    <name type="scientific">Halanaerobacter jeridensis</name>
    <dbReference type="NCBI Taxonomy" id="706427"/>
    <lineage>
        <taxon>Bacteria</taxon>
        <taxon>Bacillati</taxon>
        <taxon>Bacillota</taxon>
        <taxon>Clostridia</taxon>
        <taxon>Halanaerobiales</taxon>
        <taxon>Halobacteroidaceae</taxon>
        <taxon>Halanaerobacter</taxon>
    </lineage>
</organism>
<dbReference type="Pfam" id="PF00224">
    <property type="entry name" value="PK"/>
    <property type="match status" value="1"/>
</dbReference>
<dbReference type="InterPro" id="IPR036918">
    <property type="entry name" value="Pyrv_Knase_C_sf"/>
</dbReference>
<evidence type="ECO:0000256" key="15">
    <source>
        <dbReference type="ARBA" id="ARBA00023152"/>
    </source>
</evidence>
<sequence length="585" mass="62789">MRRTKIVCTIGPASDDKETLTELIDAGMNVARLNFSHGDHAEQKAKLERIREITNNNEGDRKAAILLDTKGPEIRTGKLETDEKVYLEKGQEFIVTTEDIAGNSDKVSISYKGICDDLETGDTILVDDGLIGLEVKEIQDPEITCEVINGGKLGSTKGVNLPGVPVRLPAITEKDVNDIKFGIENEVDFIAASFIRKADDVLSIREILEEHDADINIIAKIENQEGVENVDEILEVADGLMVARGDLGVEIPPEEVPAAQKMMIKKCNRAGKPVITATQMLDSMIENPRPTRAEASDVANAIYDGTDATMLSGETAMGDYPVASVDTMNRIARETEKALQYEQLIDRPDLTPAKTITNSICHDTCKTAYELDASAIITSTRSGYTARMVSKYRPYAPIIAVTPNKKVFNKLILSWGVKPVLADITQNTDEMIDKSVEATKEAGYIENGDLAVITAGAPGVPSTTNLLKVEIVGEAALRGVGVGNKAASGKICVAENADDAIENIEDGDILVAPETTKAYAPALEKAVALITEEPGVTSHAATKGMELDIPVIVGVSGAVRDLSTGDTVTVDSIRGLIYKGEAKVL</sequence>
<keyword evidence="12" id="KW-0067">ATP-binding</keyword>
<dbReference type="NCBIfam" id="NF004491">
    <property type="entry name" value="PRK05826.1"/>
    <property type="match status" value="1"/>
</dbReference>
<evidence type="ECO:0000256" key="12">
    <source>
        <dbReference type="ARBA" id="ARBA00022840"/>
    </source>
</evidence>
<keyword evidence="15 18" id="KW-0324">Glycolysis</keyword>
<name>A0A938XQC0_9FIRM</name>
<feature type="domain" description="Pyruvate kinase C-terminal" evidence="21">
    <location>
        <begin position="359"/>
        <end position="469"/>
    </location>
</feature>
<evidence type="ECO:0000259" key="20">
    <source>
        <dbReference type="Pfam" id="PF00391"/>
    </source>
</evidence>
<dbReference type="GO" id="GO:0016301">
    <property type="term" value="F:kinase activity"/>
    <property type="evidence" value="ECO:0007669"/>
    <property type="project" value="UniProtKB-KW"/>
</dbReference>
<dbReference type="Gene3D" id="2.40.33.10">
    <property type="entry name" value="PK beta-barrel domain-like"/>
    <property type="match status" value="1"/>
</dbReference>
<feature type="domain" description="Pyruvate kinase barrel" evidence="19">
    <location>
        <begin position="1"/>
        <end position="325"/>
    </location>
</feature>
<evidence type="ECO:0000256" key="1">
    <source>
        <dbReference type="ARBA" id="ARBA00001946"/>
    </source>
</evidence>
<feature type="domain" description="PEP-utilising enzyme mobile" evidence="20">
    <location>
        <begin position="504"/>
        <end position="575"/>
    </location>
</feature>
<dbReference type="NCBIfam" id="TIGR01064">
    <property type="entry name" value="pyruv_kin"/>
    <property type="match status" value="1"/>
</dbReference>
<evidence type="ECO:0000256" key="5">
    <source>
        <dbReference type="ARBA" id="ARBA00008663"/>
    </source>
</evidence>
<evidence type="ECO:0000256" key="11">
    <source>
        <dbReference type="ARBA" id="ARBA00022777"/>
    </source>
</evidence>
<accession>A0A938XQC0</accession>
<dbReference type="FunFam" id="3.20.20.60:FF:000001">
    <property type="entry name" value="Pyruvate kinase"/>
    <property type="match status" value="1"/>
</dbReference>
<evidence type="ECO:0000313" key="23">
    <source>
        <dbReference type="Proteomes" id="UP000774000"/>
    </source>
</evidence>
<evidence type="ECO:0000256" key="16">
    <source>
        <dbReference type="ARBA" id="ARBA00023317"/>
    </source>
</evidence>
<evidence type="ECO:0000256" key="4">
    <source>
        <dbReference type="ARBA" id="ARBA00006237"/>
    </source>
</evidence>
<keyword evidence="16 22" id="KW-0670">Pyruvate</keyword>
<comment type="caution">
    <text evidence="22">The sequence shown here is derived from an EMBL/GenBank/DDBJ whole genome shotgun (WGS) entry which is preliminary data.</text>
</comment>
<dbReference type="PRINTS" id="PR01050">
    <property type="entry name" value="PYRUVTKNASE"/>
</dbReference>
<evidence type="ECO:0000259" key="19">
    <source>
        <dbReference type="Pfam" id="PF00224"/>
    </source>
</evidence>
<dbReference type="GO" id="GO:0005524">
    <property type="term" value="F:ATP binding"/>
    <property type="evidence" value="ECO:0007669"/>
    <property type="project" value="UniProtKB-KW"/>
</dbReference>
<dbReference type="SUPFAM" id="SSF51621">
    <property type="entry name" value="Phosphoenolpyruvate/pyruvate domain"/>
    <property type="match status" value="1"/>
</dbReference>
<dbReference type="SUPFAM" id="SSF52009">
    <property type="entry name" value="Phosphohistidine domain"/>
    <property type="match status" value="1"/>
</dbReference>
<dbReference type="Proteomes" id="UP000774000">
    <property type="component" value="Unassembled WGS sequence"/>
</dbReference>
<dbReference type="RefSeq" id="WP_204700356.1">
    <property type="nucleotide sequence ID" value="NZ_JAFBDQ010000002.1"/>
</dbReference>
<dbReference type="Pfam" id="PF00391">
    <property type="entry name" value="PEP-utilizers"/>
    <property type="match status" value="1"/>
</dbReference>
<dbReference type="InterPro" id="IPR011037">
    <property type="entry name" value="Pyrv_Knase-like_insert_dom_sf"/>
</dbReference>
<dbReference type="FunFam" id="2.40.33.10:FF:000001">
    <property type="entry name" value="Pyruvate kinase"/>
    <property type="match status" value="1"/>
</dbReference>
<dbReference type="AlphaFoldDB" id="A0A938XQC0"/>
<keyword evidence="11 18" id="KW-0418">Kinase</keyword>
<comment type="cofactor">
    <cofactor evidence="2">
        <name>K(+)</name>
        <dbReference type="ChEBI" id="CHEBI:29103"/>
    </cofactor>
</comment>
<dbReference type="Gene3D" id="3.40.1380.20">
    <property type="entry name" value="Pyruvate kinase, C-terminal domain"/>
    <property type="match status" value="1"/>
</dbReference>
<keyword evidence="8 18" id="KW-0808">Transferase</keyword>
<dbReference type="InterPro" id="IPR001697">
    <property type="entry name" value="Pyr_Knase"/>
</dbReference>
<evidence type="ECO:0000259" key="21">
    <source>
        <dbReference type="Pfam" id="PF02887"/>
    </source>
</evidence>
<dbReference type="PROSITE" id="PS00110">
    <property type="entry name" value="PYRUVATE_KINASE"/>
    <property type="match status" value="1"/>
</dbReference>
<evidence type="ECO:0000256" key="8">
    <source>
        <dbReference type="ARBA" id="ARBA00022679"/>
    </source>
</evidence>
<dbReference type="Pfam" id="PF02887">
    <property type="entry name" value="PK_C"/>
    <property type="match status" value="1"/>
</dbReference>
<evidence type="ECO:0000256" key="17">
    <source>
        <dbReference type="NCBIfam" id="TIGR01064"/>
    </source>
</evidence>
<evidence type="ECO:0000256" key="10">
    <source>
        <dbReference type="ARBA" id="ARBA00022741"/>
    </source>
</evidence>
<keyword evidence="13 18" id="KW-0460">Magnesium</keyword>
<dbReference type="Gene3D" id="3.20.20.60">
    <property type="entry name" value="Phosphoenolpyruvate-binding domains"/>
    <property type="match status" value="1"/>
</dbReference>
<evidence type="ECO:0000256" key="9">
    <source>
        <dbReference type="ARBA" id="ARBA00022723"/>
    </source>
</evidence>
<keyword evidence="9" id="KW-0479">Metal-binding</keyword>
<dbReference type="InterPro" id="IPR015813">
    <property type="entry name" value="Pyrv/PenolPyrv_kinase-like_dom"/>
</dbReference>
<comment type="cofactor">
    <cofactor evidence="1">
        <name>Mg(2+)</name>
        <dbReference type="ChEBI" id="CHEBI:18420"/>
    </cofactor>
</comment>
<dbReference type="GO" id="GO:0006950">
    <property type="term" value="P:response to stress"/>
    <property type="evidence" value="ECO:0007669"/>
    <property type="project" value="UniProtKB-ARBA"/>
</dbReference>
<dbReference type="GO" id="GO:0030955">
    <property type="term" value="F:potassium ion binding"/>
    <property type="evidence" value="ECO:0007669"/>
    <property type="project" value="UniProtKB-UniRule"/>
</dbReference>
<keyword evidence="10" id="KW-0547">Nucleotide-binding</keyword>
<dbReference type="InterPro" id="IPR036637">
    <property type="entry name" value="Phosphohistidine_dom_sf"/>
</dbReference>
<reference evidence="22" key="1">
    <citation type="submission" date="2021-01" db="EMBL/GenBank/DDBJ databases">
        <title>Genomic Encyclopedia of Type Strains, Phase IV (KMG-IV): sequencing the most valuable type-strain genomes for metagenomic binning, comparative biology and taxonomic classification.</title>
        <authorList>
            <person name="Goeker M."/>
        </authorList>
    </citation>
    <scope>NUCLEOTIDE SEQUENCE</scope>
    <source>
        <strain evidence="22">DSM 23230</strain>
    </source>
</reference>
<keyword evidence="23" id="KW-1185">Reference proteome</keyword>
<dbReference type="GO" id="GO:0000287">
    <property type="term" value="F:magnesium ion binding"/>
    <property type="evidence" value="ECO:0007669"/>
    <property type="project" value="UniProtKB-UniRule"/>
</dbReference>
<comment type="catalytic activity">
    <reaction evidence="18">
        <text>pyruvate + ATP = phosphoenolpyruvate + ADP + H(+)</text>
        <dbReference type="Rhea" id="RHEA:18157"/>
        <dbReference type="ChEBI" id="CHEBI:15361"/>
        <dbReference type="ChEBI" id="CHEBI:15378"/>
        <dbReference type="ChEBI" id="CHEBI:30616"/>
        <dbReference type="ChEBI" id="CHEBI:58702"/>
        <dbReference type="ChEBI" id="CHEBI:456216"/>
        <dbReference type="EC" id="2.7.1.40"/>
    </reaction>
</comment>
<comment type="similarity">
    <text evidence="5 18">Belongs to the pyruvate kinase family.</text>
</comment>
<dbReference type="SUPFAM" id="SSF50800">
    <property type="entry name" value="PK beta-barrel domain-like"/>
    <property type="match status" value="1"/>
</dbReference>
<comment type="similarity">
    <text evidence="4">In the C-terminal section; belongs to the PEP-utilizing enzyme family.</text>
</comment>
<comment type="pathway">
    <text evidence="3 18">Carbohydrate degradation; glycolysis; pyruvate from D-glyceraldehyde 3-phosphate: step 5/5.</text>
</comment>
<dbReference type="InterPro" id="IPR015793">
    <property type="entry name" value="Pyrv_Knase_brl"/>
</dbReference>